<keyword evidence="1" id="KW-0472">Membrane</keyword>
<proteinExistence type="predicted"/>
<evidence type="ECO:0000259" key="2">
    <source>
        <dbReference type="Pfam" id="PF09990"/>
    </source>
</evidence>
<evidence type="ECO:0000313" key="3">
    <source>
        <dbReference type="EMBL" id="GER69541.1"/>
    </source>
</evidence>
<keyword evidence="1" id="KW-0812">Transmembrane</keyword>
<evidence type="ECO:0000256" key="1">
    <source>
        <dbReference type="SAM" id="Phobius"/>
    </source>
</evidence>
<feature type="transmembrane region" description="Helical" evidence="1">
    <location>
        <begin position="39"/>
        <end position="60"/>
    </location>
</feature>
<feature type="transmembrane region" description="Helical" evidence="1">
    <location>
        <begin position="110"/>
        <end position="129"/>
    </location>
</feature>
<keyword evidence="1" id="KW-1133">Transmembrane helix</keyword>
<feature type="transmembrane region" description="Helical" evidence="1">
    <location>
        <begin position="6"/>
        <end position="27"/>
    </location>
</feature>
<comment type="caution">
    <text evidence="3">The sequence shown here is derived from an EMBL/GenBank/DDBJ whole genome shotgun (WGS) entry which is preliminary data.</text>
</comment>
<keyword evidence="4" id="KW-1185">Reference proteome</keyword>
<feature type="domain" description="DUF2231" evidence="2">
    <location>
        <begin position="3"/>
        <end position="136"/>
    </location>
</feature>
<dbReference type="AlphaFoldDB" id="A0A5J4JCQ5"/>
<feature type="transmembrane region" description="Helical" evidence="1">
    <location>
        <begin position="80"/>
        <end position="98"/>
    </location>
</feature>
<dbReference type="Proteomes" id="UP000391919">
    <property type="component" value="Unassembled WGS sequence"/>
</dbReference>
<gene>
    <name evidence="3" type="ORF">BpJC7_08440</name>
</gene>
<dbReference type="InterPro" id="IPR019251">
    <property type="entry name" value="DUF2231_TM"/>
</dbReference>
<accession>A0A5J4JCQ5</accession>
<protein>
    <recommendedName>
        <fullName evidence="2">DUF2231 domain-containing protein</fullName>
    </recommendedName>
</protein>
<name>A0A5J4JCQ5_9BACI</name>
<dbReference type="RefSeq" id="WP_151680971.1">
    <property type="nucleotide sequence ID" value="NZ_BKZP01000006.1"/>
</dbReference>
<evidence type="ECO:0000313" key="4">
    <source>
        <dbReference type="Proteomes" id="UP000391919"/>
    </source>
</evidence>
<organism evidence="3 4">
    <name type="scientific">Weizmannia acidilactici</name>
    <dbReference type="NCBI Taxonomy" id="2607726"/>
    <lineage>
        <taxon>Bacteria</taxon>
        <taxon>Bacillati</taxon>
        <taxon>Bacillota</taxon>
        <taxon>Bacilli</taxon>
        <taxon>Bacillales</taxon>
        <taxon>Bacillaceae</taxon>
        <taxon>Heyndrickxia</taxon>
    </lineage>
</organism>
<dbReference type="Pfam" id="PF09990">
    <property type="entry name" value="DUF2231"/>
    <property type="match status" value="1"/>
</dbReference>
<dbReference type="EMBL" id="BKZQ01000007">
    <property type="protein sequence ID" value="GER69541.1"/>
    <property type="molecule type" value="Genomic_DNA"/>
</dbReference>
<reference evidence="3 4" key="1">
    <citation type="submission" date="2019-09" db="EMBL/GenBank/DDBJ databases">
        <title>Draft genome sequence of Bacillus sp. JC-7.</title>
        <authorList>
            <person name="Tanaka N."/>
            <person name="Shiwa Y."/>
            <person name="Fujita N."/>
            <person name="Tanasupawat S."/>
        </authorList>
    </citation>
    <scope>NUCLEOTIDE SEQUENCE [LARGE SCALE GENOMIC DNA]</scope>
    <source>
        <strain evidence="3 4">JC-7</strain>
    </source>
</reference>
<sequence length="147" mass="16536">MNTPIHPLLVHFPIALLIFGVIFQFIALWKKDFFNKMALYLFGSGFVMGIVSYMTGDSAIPDAREKWGQATRSMVETHEHYALITMIIFGAILFLKLLMYFKPFKWMMPLIIVLCTAGTTTLTLTGHYGGKMVYNSPAKTSAQTSAK</sequence>